<dbReference type="InterPro" id="IPR036465">
    <property type="entry name" value="vWFA_dom_sf"/>
</dbReference>
<organism evidence="2 3">
    <name type="scientific">Wuchereria bancrofti</name>
    <dbReference type="NCBI Taxonomy" id="6293"/>
    <lineage>
        <taxon>Eukaryota</taxon>
        <taxon>Metazoa</taxon>
        <taxon>Ecdysozoa</taxon>
        <taxon>Nematoda</taxon>
        <taxon>Chromadorea</taxon>
        <taxon>Rhabditida</taxon>
        <taxon>Spirurina</taxon>
        <taxon>Spiruromorpha</taxon>
        <taxon>Filarioidea</taxon>
        <taxon>Onchocercidae</taxon>
        <taxon>Wuchereria</taxon>
    </lineage>
</organism>
<evidence type="ECO:0000313" key="3">
    <source>
        <dbReference type="Proteomes" id="UP000004810"/>
    </source>
</evidence>
<feature type="non-terminal residue" evidence="2">
    <location>
        <position position="1"/>
    </location>
</feature>
<accession>J9DKC6</accession>
<comment type="caution">
    <text evidence="2">The sequence shown here is derived from an EMBL/GenBank/DDBJ whole genome shotgun (WGS) entry which is preliminary data.</text>
</comment>
<reference evidence="3" key="1">
    <citation type="submission" date="2012-08" db="EMBL/GenBank/DDBJ databases">
        <title>The Genome Sequence of Wuchereria bancrofti.</title>
        <authorList>
            <person name="Nutman T.B."/>
            <person name="Fink D.L."/>
            <person name="Russ C."/>
            <person name="Young S."/>
            <person name="Zeng Q."/>
            <person name="Koehrsen M."/>
            <person name="Alvarado L."/>
            <person name="Berlin A."/>
            <person name="Chapman S.B."/>
            <person name="Chen Z."/>
            <person name="Freedman E."/>
            <person name="Gellesch M."/>
            <person name="Goldberg J."/>
            <person name="Griggs A."/>
            <person name="Gujja S."/>
            <person name="Heilman E.R."/>
            <person name="Heiman D."/>
            <person name="Hepburn T."/>
            <person name="Howarth C."/>
            <person name="Jen D."/>
            <person name="Larson L."/>
            <person name="Lewis B."/>
            <person name="Mehta T."/>
            <person name="Park D."/>
            <person name="Pearson M."/>
            <person name="Roberts A."/>
            <person name="Saif S."/>
            <person name="Shea T."/>
            <person name="Shenoy N."/>
            <person name="Sisk P."/>
            <person name="Stolte C."/>
            <person name="Sykes S."/>
            <person name="Walk T."/>
            <person name="White J."/>
            <person name="Yandava C."/>
            <person name="Haas B."/>
            <person name="Henn M.R."/>
            <person name="Nusbaum C."/>
            <person name="Birren B."/>
        </authorList>
    </citation>
    <scope>NUCLEOTIDE SEQUENCE [LARGE SCALE GENOMIC DNA]</scope>
    <source>
        <strain evidence="3">NA</strain>
    </source>
</reference>
<feature type="domain" description="VWFA" evidence="1">
    <location>
        <begin position="1"/>
        <end position="81"/>
    </location>
</feature>
<sequence length="81" mass="9257">ISLVQFTREPVLEFSFRKHNCKPCLLADIGDTEYISDLNSVDNIIHKVVKYGFSKRRGDRDEVPNVLVMITNGMSSGQFHE</sequence>
<dbReference type="InterPro" id="IPR002035">
    <property type="entry name" value="VWF_A"/>
</dbReference>
<dbReference type="SUPFAM" id="SSF53300">
    <property type="entry name" value="vWA-like"/>
    <property type="match status" value="1"/>
</dbReference>
<feature type="non-terminal residue" evidence="2">
    <location>
        <position position="81"/>
    </location>
</feature>
<proteinExistence type="predicted"/>
<evidence type="ECO:0000259" key="1">
    <source>
        <dbReference type="PROSITE" id="PS50234"/>
    </source>
</evidence>
<dbReference type="Gene3D" id="3.40.50.410">
    <property type="entry name" value="von Willebrand factor, type A domain"/>
    <property type="match status" value="1"/>
</dbReference>
<dbReference type="PROSITE" id="PS50234">
    <property type="entry name" value="VWFA"/>
    <property type="match status" value="1"/>
</dbReference>
<dbReference type="Pfam" id="PF00092">
    <property type="entry name" value="VWA"/>
    <property type="match status" value="1"/>
</dbReference>
<evidence type="ECO:0000313" key="2">
    <source>
        <dbReference type="EMBL" id="EJW70043.1"/>
    </source>
</evidence>
<protein>
    <recommendedName>
        <fullName evidence="1">VWFA domain-containing protein</fullName>
    </recommendedName>
</protein>
<gene>
    <name evidence="2" type="ORF">WUBG_19048</name>
</gene>
<name>J9DKC6_WUCBA</name>
<dbReference type="AlphaFoldDB" id="J9DKC6"/>
<dbReference type="Proteomes" id="UP000004810">
    <property type="component" value="Unassembled WGS sequence"/>
</dbReference>
<dbReference type="EMBL" id="ADBV01023889">
    <property type="protein sequence ID" value="EJW70043.1"/>
    <property type="molecule type" value="Genomic_DNA"/>
</dbReference>